<reference evidence="2 3" key="1">
    <citation type="submission" date="2015-02" db="EMBL/GenBank/DDBJ databases">
        <title>Draft genome of a novel marine cyanobacterium (Chroococcales) isolated from South Atlantic Ocean.</title>
        <authorList>
            <person name="Rigonato J."/>
            <person name="Alvarenga D.O."/>
            <person name="Branco L.H."/>
            <person name="Varani A.M."/>
            <person name="Brandini F.P."/>
            <person name="Fiore M.F."/>
        </authorList>
    </citation>
    <scope>NUCLEOTIDE SEQUENCE [LARGE SCALE GENOMIC DNA]</scope>
    <source>
        <strain evidence="2 3">CENA595</strain>
    </source>
</reference>
<dbReference type="STRING" id="1618023.UH38_08230"/>
<organism evidence="2 3">
    <name type="scientific">Aliterella atlantica CENA595</name>
    <dbReference type="NCBI Taxonomy" id="1618023"/>
    <lineage>
        <taxon>Bacteria</taxon>
        <taxon>Bacillati</taxon>
        <taxon>Cyanobacteriota</taxon>
        <taxon>Cyanophyceae</taxon>
        <taxon>Chroococcidiopsidales</taxon>
        <taxon>Aliterellaceae</taxon>
        <taxon>Aliterella</taxon>
    </lineage>
</organism>
<protein>
    <recommendedName>
        <fullName evidence="1">DUF4168 domain-containing protein</fullName>
    </recommendedName>
</protein>
<dbReference type="EMBL" id="JYON01000007">
    <property type="protein sequence ID" value="KJH72211.1"/>
    <property type="molecule type" value="Genomic_DNA"/>
</dbReference>
<dbReference type="InterPro" id="IPR025433">
    <property type="entry name" value="DUF4168"/>
</dbReference>
<comment type="caution">
    <text evidence="2">The sequence shown here is derived from an EMBL/GenBank/DDBJ whole genome shotgun (WGS) entry which is preliminary data.</text>
</comment>
<dbReference type="Proteomes" id="UP000032452">
    <property type="component" value="Unassembled WGS sequence"/>
</dbReference>
<evidence type="ECO:0000313" key="2">
    <source>
        <dbReference type="EMBL" id="KJH72211.1"/>
    </source>
</evidence>
<sequence>MLYLPQDWCFALDNSAAKKVENNAPAPVQTRPLLDTTTIPAEKVNKFVQAYLQVWQLISQRQGELQAAETELESLRIEQDVEAKASAIITQSGLTKQEYLQLLGLANVDPEFGERVAMQLQEARQ</sequence>
<proteinExistence type="predicted"/>
<dbReference type="Pfam" id="PF13767">
    <property type="entry name" value="DUF4168"/>
    <property type="match status" value="1"/>
</dbReference>
<evidence type="ECO:0000313" key="3">
    <source>
        <dbReference type="Proteomes" id="UP000032452"/>
    </source>
</evidence>
<feature type="domain" description="DUF4168" evidence="1">
    <location>
        <begin position="42"/>
        <end position="116"/>
    </location>
</feature>
<evidence type="ECO:0000259" key="1">
    <source>
        <dbReference type="Pfam" id="PF13767"/>
    </source>
</evidence>
<keyword evidence="3" id="KW-1185">Reference proteome</keyword>
<dbReference type="PATRIC" id="fig|1618023.3.peg.3378"/>
<name>A0A0D8ZYD6_9CYAN</name>
<dbReference type="AlphaFoldDB" id="A0A0D8ZYD6"/>
<gene>
    <name evidence="2" type="ORF">UH38_08230</name>
</gene>
<accession>A0A0D8ZYD6</accession>